<dbReference type="PANTHER" id="PTHR39662:SF1">
    <property type="entry name" value="DUF354 DOMAIN-CONTAINING PROTEIN"/>
    <property type="match status" value="1"/>
</dbReference>
<dbReference type="KEGG" id="mefw:F1737_06280"/>
<dbReference type="RefSeq" id="WP_317135762.1">
    <property type="nucleotide sequence ID" value="NZ_CP043875.1"/>
</dbReference>
<dbReference type="SUPFAM" id="SSF53756">
    <property type="entry name" value="UDP-Glycosyltransferase/glycogen phosphorylase"/>
    <property type="match status" value="1"/>
</dbReference>
<dbReference type="InterPro" id="IPR007152">
    <property type="entry name" value="DUF354"/>
</dbReference>
<dbReference type="PIRSF" id="PIRSF005357">
    <property type="entry name" value="UCP005357"/>
    <property type="match status" value="1"/>
</dbReference>
<organism evidence="1 2">
    <name type="scientific">Methanochimaera problematica</name>
    <dbReference type="NCBI Taxonomy" id="2609417"/>
    <lineage>
        <taxon>Archaea</taxon>
        <taxon>Methanobacteriati</taxon>
        <taxon>Methanobacteriota</taxon>
        <taxon>Stenosarchaea group</taxon>
        <taxon>Methanomicrobia</taxon>
        <taxon>Methanomicrobiales</taxon>
        <taxon>Methanomicrobiaceae</taxon>
        <taxon>Methanochimaera</taxon>
    </lineage>
</organism>
<protein>
    <submittedName>
        <fullName evidence="1">DUF354 domain-containing protein</fullName>
    </submittedName>
</protein>
<sequence>MRVLFDIGHPAHIHLFKNVIKNLEKGGHAVKVTARNKEITKDLLDAYGIPYENRGEAYNGLFKKAIGMIKIDLELYNIAKKFDPDILAGVHNPYIAHVAKIMKKPSIIFNDTENVKIAKILTYPFATVICTPSCFKEQVDPGKHVKINGYKELAYLHPENFVPDPDVLKSIGVLENERYIVLRFISWAASHDIGLQGIERGKELEFIKTLEEFGKVFVTSERELGSELDKYRLHISPEKMHSLLYYAQLYIGEGGTMAAEAAVLGTPSIHIESTSSGRPTGEFIGNFSELQNRYDIMYFFARSDEALKKGVEILKNENSKDEWQIKRDVLIKDKINVAEWMTYFIEHYPDSFHECGGLI</sequence>
<dbReference type="EMBL" id="CP043875">
    <property type="protein sequence ID" value="WOF16350.1"/>
    <property type="molecule type" value="Genomic_DNA"/>
</dbReference>
<dbReference type="Pfam" id="PF04007">
    <property type="entry name" value="DUF354"/>
    <property type="match status" value="1"/>
</dbReference>
<dbReference type="PANTHER" id="PTHR39662">
    <property type="entry name" value="DUF354 DOMAIN-CONTAINING PROTEIN-RELATED"/>
    <property type="match status" value="1"/>
</dbReference>
<dbReference type="Gene3D" id="3.40.50.2000">
    <property type="entry name" value="Glycogen Phosphorylase B"/>
    <property type="match status" value="1"/>
</dbReference>
<proteinExistence type="predicted"/>
<name>A0AA97I2J9_9EURY</name>
<accession>A0AA97I2J9</accession>
<evidence type="ECO:0000313" key="2">
    <source>
        <dbReference type="Proteomes" id="UP001301797"/>
    </source>
</evidence>
<dbReference type="GeneID" id="85229770"/>
<evidence type="ECO:0000313" key="1">
    <source>
        <dbReference type="EMBL" id="WOF16350.1"/>
    </source>
</evidence>
<dbReference type="Proteomes" id="UP001301797">
    <property type="component" value="Chromosome"/>
</dbReference>
<reference evidence="1 2" key="1">
    <citation type="submission" date="2019-09" db="EMBL/GenBank/DDBJ databases">
        <title>The complete genome of Methanoplanus sp. FWC-SCC4.</title>
        <authorList>
            <person name="Chen S.-C."/>
            <person name="Zhou Y.-Z."/>
            <person name="Lai M.-C."/>
        </authorList>
    </citation>
    <scope>NUCLEOTIDE SEQUENCE [LARGE SCALE GENOMIC DNA]</scope>
    <source>
        <strain evidence="1 2">FWC-SCC4</strain>
    </source>
</reference>
<gene>
    <name evidence="1" type="ORF">F1737_06280</name>
</gene>
<dbReference type="AlphaFoldDB" id="A0AA97I2J9"/>
<keyword evidence="2" id="KW-1185">Reference proteome</keyword>